<dbReference type="OrthoDB" id="2325815at2759"/>
<name>A0A915ZYJ1_9GLOM</name>
<reference evidence="1" key="1">
    <citation type="submission" date="2020-05" db="EMBL/GenBank/DDBJ databases">
        <authorList>
            <person name="Rincon C."/>
            <person name="Sanders R I."/>
            <person name="Robbins C."/>
            <person name="Chaturvedi A."/>
        </authorList>
    </citation>
    <scope>NUCLEOTIDE SEQUENCE</scope>
    <source>
        <strain evidence="1">CHB12</strain>
    </source>
</reference>
<organism evidence="1 2">
    <name type="scientific">Rhizophagus irregularis</name>
    <dbReference type="NCBI Taxonomy" id="588596"/>
    <lineage>
        <taxon>Eukaryota</taxon>
        <taxon>Fungi</taxon>
        <taxon>Fungi incertae sedis</taxon>
        <taxon>Mucoromycota</taxon>
        <taxon>Glomeromycotina</taxon>
        <taxon>Glomeromycetes</taxon>
        <taxon>Glomerales</taxon>
        <taxon>Glomeraceae</taxon>
        <taxon>Rhizophagus</taxon>
    </lineage>
</organism>
<gene>
    <name evidence="1" type="ORF">CHRIB12_LOCUS22231</name>
</gene>
<dbReference type="Proteomes" id="UP000684084">
    <property type="component" value="Unassembled WGS sequence"/>
</dbReference>
<dbReference type="EMBL" id="CAGKOT010000074">
    <property type="protein sequence ID" value="CAB5392031.1"/>
    <property type="molecule type" value="Genomic_DNA"/>
</dbReference>
<proteinExistence type="predicted"/>
<dbReference type="VEuPathDB" id="FungiDB:RhiirFUN_008883"/>
<evidence type="ECO:0000313" key="1">
    <source>
        <dbReference type="EMBL" id="CAB5392031.1"/>
    </source>
</evidence>
<accession>A0A915ZYJ1</accession>
<dbReference type="AlphaFoldDB" id="A0A915ZYJ1"/>
<comment type="caution">
    <text evidence="1">The sequence shown here is derived from an EMBL/GenBank/DDBJ whole genome shotgun (WGS) entry which is preliminary data.</text>
</comment>
<sequence>MTSKKILYKNLYRPLLYPQTLYSSSLLDYFSWNGISNKFLMSKRTLSITKKIGLIISSQILKITSPYLKFNKKPQIKNPYYFQVKNWTSEEVNQFLKERMGDDWTTELKKFLEKHKVTGSELFMLNNYMFSNFYVEELKITYNLYNIIRQLYTKTIYIQDYFSNDFFQTDIQDDLEFRLFLRKAKGKGFVSINDNNKIPEHIISLKDLQHNQYYYIIKDCYSQKERNKYIYPHHTLIHSNKKSDFQIKEFKYWSSEEVIEFLKKEFDNYWTTKVEYYFKNMKFTGNHLLKLNLNNKINHDKIYNRFLPIMTNLKFQEIIRQLQAKTIYIQDYNYEGEIKDKFYKSKIYNNEHFKKYIYSLCNKSTLKPINYKKKLVGFKSFNKLRNNRYYRIV</sequence>
<protein>
    <submittedName>
        <fullName evidence="1">Uncharacterized protein</fullName>
    </submittedName>
</protein>
<evidence type="ECO:0000313" key="2">
    <source>
        <dbReference type="Proteomes" id="UP000684084"/>
    </source>
</evidence>